<keyword evidence="2" id="KW-1185">Reference proteome</keyword>
<gene>
    <name evidence="1" type="ORF">MAR10_084A</name>
</gene>
<dbReference type="EMBL" id="JX556418">
    <property type="protein sequence ID" value="AFV81319.1"/>
    <property type="molecule type" value="Genomic_DNA"/>
</dbReference>
<evidence type="ECO:0000313" key="2">
    <source>
        <dbReference type="Proteomes" id="UP000009398"/>
    </source>
</evidence>
<sequence length="57" mass="6190">MPRHIQPKCLGGLCLGVLVKYPDTGISVIGPQSPPRTAFSRIYTVLVITPKPEKTSK</sequence>
<reference evidence="1 2" key="1">
    <citation type="journal article" date="2012" name="J. Virol.">
        <title>Genome Sequence of Temperate Vibrio parahaemolyticus Bacteriophage vB_VpaS_MAR10.</title>
        <authorList>
            <person name="Alanis Villa A."/>
            <person name="Kropinski A.M."/>
            <person name="Abbasifar R."/>
            <person name="Abbasifar A."/>
            <person name="Griffiths M.W."/>
        </authorList>
    </citation>
    <scope>NUCLEOTIDE SEQUENCE [LARGE SCALE GENOMIC DNA]</scope>
</reference>
<proteinExistence type="predicted"/>
<dbReference type="KEGG" id="vg:14181818"/>
<dbReference type="RefSeq" id="YP_007111933.1">
    <property type="nucleotide sequence ID" value="NC_019713.1"/>
</dbReference>
<dbReference type="Proteomes" id="UP000009398">
    <property type="component" value="Segment"/>
</dbReference>
<organism evidence="1 2">
    <name type="scientific">Vibrio phage vB_VpaS_MAR10</name>
    <dbReference type="NCBI Taxonomy" id="1229755"/>
    <lineage>
        <taxon>Viruses</taxon>
        <taxon>Duplodnaviria</taxon>
        <taxon>Heunggongvirae</taxon>
        <taxon>Uroviricota</taxon>
        <taxon>Caudoviricetes</taxon>
        <taxon>Mardecavirus</taxon>
        <taxon>Mardecavirus MAR10</taxon>
    </lineage>
</organism>
<accession>K7R2K5</accession>
<name>K7R2K5_9CAUD</name>
<evidence type="ECO:0000313" key="1">
    <source>
        <dbReference type="EMBL" id="AFV81319.1"/>
    </source>
</evidence>
<protein>
    <submittedName>
        <fullName evidence="1">Uncharacterized protein</fullName>
    </submittedName>
</protein>
<dbReference type="GeneID" id="14181818"/>